<evidence type="ECO:0000259" key="3">
    <source>
        <dbReference type="Pfam" id="PF01551"/>
    </source>
</evidence>
<dbReference type="EMBL" id="CP022163">
    <property type="protein sequence ID" value="ATB26992.1"/>
    <property type="molecule type" value="Genomic_DNA"/>
</dbReference>
<dbReference type="KEGG" id="mbd:MEBOL_000427"/>
<dbReference type="GO" id="GO:0004222">
    <property type="term" value="F:metalloendopeptidase activity"/>
    <property type="evidence" value="ECO:0007669"/>
    <property type="project" value="TreeGrafter"/>
</dbReference>
<dbReference type="InterPro" id="IPR011055">
    <property type="entry name" value="Dup_hybrid_motif"/>
</dbReference>
<dbReference type="InterPro" id="IPR016047">
    <property type="entry name" value="M23ase_b-sheet_dom"/>
</dbReference>
<evidence type="ECO:0000256" key="1">
    <source>
        <dbReference type="ARBA" id="ARBA00022729"/>
    </source>
</evidence>
<feature type="signal peptide" evidence="2">
    <location>
        <begin position="1"/>
        <end position="25"/>
    </location>
</feature>
<organism evidence="4 5">
    <name type="scientific">Melittangium boletus DSM 14713</name>
    <dbReference type="NCBI Taxonomy" id="1294270"/>
    <lineage>
        <taxon>Bacteria</taxon>
        <taxon>Pseudomonadati</taxon>
        <taxon>Myxococcota</taxon>
        <taxon>Myxococcia</taxon>
        <taxon>Myxococcales</taxon>
        <taxon>Cystobacterineae</taxon>
        <taxon>Archangiaceae</taxon>
        <taxon>Melittangium</taxon>
    </lineage>
</organism>
<dbReference type="InterPro" id="IPR050570">
    <property type="entry name" value="Cell_wall_metabolism_enzyme"/>
</dbReference>
<evidence type="ECO:0000256" key="2">
    <source>
        <dbReference type="SAM" id="SignalP"/>
    </source>
</evidence>
<dbReference type="Proteomes" id="UP000217289">
    <property type="component" value="Chromosome"/>
</dbReference>
<reference evidence="4 5" key="1">
    <citation type="submission" date="2017-06" db="EMBL/GenBank/DDBJ databases">
        <authorList>
            <person name="Kim H.J."/>
            <person name="Triplett B.A."/>
        </authorList>
    </citation>
    <scope>NUCLEOTIDE SEQUENCE [LARGE SCALE GENOMIC DNA]</scope>
    <source>
        <strain evidence="4 5">DSM 14713</strain>
    </source>
</reference>
<protein>
    <submittedName>
        <fullName evidence="4">Peptidase M23</fullName>
    </submittedName>
</protein>
<sequence>MPRLLPRLLSLLLFALALPSRSAEAPPRLVLQPSRARPGDPVLVTARGFQSAPTGTLGERPLRFYASGDGFQALTGLPVEQMPGSLPVKVVGPTAGSVAPVEVRAQMDVVEPGWRVRTLQVANKYVKPPPEVQARMEEDQAAFTAAFSQPFADPLFAENFSLPRKARVTAPYGDLRTFNGQKQSQHFGTDLDGKKGTPVYAANAGTVVMTRDNYAAGNTVLVHHGAGLYTSYFHLSATSVKSGQRVKRGQLLGKVGGTGRVTGPHLHWGAKVEGLWVDPQTLLAIDFTPGGAPSAGAAK</sequence>
<dbReference type="PANTHER" id="PTHR21666:SF289">
    <property type="entry name" value="L-ALA--D-GLU ENDOPEPTIDASE"/>
    <property type="match status" value="1"/>
</dbReference>
<accession>A0A250I757</accession>
<keyword evidence="1 2" id="KW-0732">Signal</keyword>
<evidence type="ECO:0000313" key="5">
    <source>
        <dbReference type="Proteomes" id="UP000217289"/>
    </source>
</evidence>
<proteinExistence type="predicted"/>
<name>A0A250I757_9BACT</name>
<dbReference type="Pfam" id="PF01551">
    <property type="entry name" value="Peptidase_M23"/>
    <property type="match status" value="1"/>
</dbReference>
<feature type="chain" id="PRO_5012896910" evidence="2">
    <location>
        <begin position="26"/>
        <end position="299"/>
    </location>
</feature>
<dbReference type="OrthoDB" id="9815245at2"/>
<dbReference type="PANTHER" id="PTHR21666">
    <property type="entry name" value="PEPTIDASE-RELATED"/>
    <property type="match status" value="1"/>
</dbReference>
<dbReference type="RefSeq" id="WP_095975856.1">
    <property type="nucleotide sequence ID" value="NZ_CP022163.1"/>
</dbReference>
<keyword evidence="5" id="KW-1185">Reference proteome</keyword>
<gene>
    <name evidence="4" type="ORF">MEBOL_000427</name>
</gene>
<dbReference type="AlphaFoldDB" id="A0A250I757"/>
<dbReference type="SUPFAM" id="SSF51261">
    <property type="entry name" value="Duplicated hybrid motif"/>
    <property type="match status" value="1"/>
</dbReference>
<feature type="domain" description="M23ase beta-sheet core" evidence="3">
    <location>
        <begin position="185"/>
        <end position="279"/>
    </location>
</feature>
<dbReference type="Gene3D" id="2.70.70.10">
    <property type="entry name" value="Glucose Permease (Domain IIA)"/>
    <property type="match status" value="1"/>
</dbReference>
<dbReference type="CDD" id="cd12797">
    <property type="entry name" value="M23_peptidase"/>
    <property type="match status" value="1"/>
</dbReference>
<evidence type="ECO:0000313" key="4">
    <source>
        <dbReference type="EMBL" id="ATB26992.1"/>
    </source>
</evidence>